<dbReference type="InterPro" id="IPR008952">
    <property type="entry name" value="Tetraspanin_EC2_sf"/>
</dbReference>
<accession>A0A0C2MPA6</accession>
<dbReference type="EMBL" id="JWZT01003604">
    <property type="protein sequence ID" value="KII66170.1"/>
    <property type="molecule type" value="Genomic_DNA"/>
</dbReference>
<keyword evidence="1" id="KW-0812">Transmembrane</keyword>
<feature type="transmembrane region" description="Helical" evidence="1">
    <location>
        <begin position="12"/>
        <end position="34"/>
    </location>
</feature>
<evidence type="ECO:0000313" key="2">
    <source>
        <dbReference type="EMBL" id="KII66170.1"/>
    </source>
</evidence>
<dbReference type="AlphaFoldDB" id="A0A0C2MPA6"/>
<name>A0A0C2MPA6_THEKT</name>
<gene>
    <name evidence="2" type="ORF">RF11_11993</name>
</gene>
<dbReference type="GO" id="GO:0016020">
    <property type="term" value="C:membrane"/>
    <property type="evidence" value="ECO:0007669"/>
    <property type="project" value="InterPro"/>
</dbReference>
<comment type="caution">
    <text evidence="2">The sequence shown here is derived from an EMBL/GenBank/DDBJ whole genome shotgun (WGS) entry which is preliminary data.</text>
</comment>
<proteinExistence type="predicted"/>
<keyword evidence="1" id="KW-0472">Membrane</keyword>
<reference evidence="2 3" key="1">
    <citation type="journal article" date="2014" name="Genome Biol. Evol.">
        <title>The genome of the myxosporean Thelohanellus kitauei shows adaptations to nutrient acquisition within its fish host.</title>
        <authorList>
            <person name="Yang Y."/>
            <person name="Xiong J."/>
            <person name="Zhou Z."/>
            <person name="Huo F."/>
            <person name="Miao W."/>
            <person name="Ran C."/>
            <person name="Liu Y."/>
            <person name="Zhang J."/>
            <person name="Feng J."/>
            <person name="Wang M."/>
            <person name="Wang M."/>
            <person name="Wang L."/>
            <person name="Yao B."/>
        </authorList>
    </citation>
    <scope>NUCLEOTIDE SEQUENCE [LARGE SCALE GENOMIC DNA]</scope>
    <source>
        <strain evidence="2">Wuqing</strain>
    </source>
</reference>
<keyword evidence="3" id="KW-1185">Reference proteome</keyword>
<sequence>MLAPKHHTSLIRCLCIIIVSILLINALFFSYLAMIFYDVHHLVLPGYSMNIGKIMFAFNALFIIFHIVELIVIARRTKTRYLLYNTHYFITAVFCFVLWFTAFSNIKQTRKILSAPNVIIRPHALLFAMPIINQIQHRHQCCGINGIIDYPINQLPRSCCKDQLSECSSEGHNQPFERAAPLNFSNNFHFVHIPGLSSKIIHRDFQSHPP</sequence>
<protein>
    <submittedName>
        <fullName evidence="2">Uncharacterized protein</fullName>
    </submittedName>
</protein>
<keyword evidence="1" id="KW-1133">Transmembrane helix</keyword>
<dbReference type="Gene3D" id="1.10.1450.10">
    <property type="entry name" value="Tetraspanin"/>
    <property type="match status" value="1"/>
</dbReference>
<feature type="transmembrane region" description="Helical" evidence="1">
    <location>
        <begin position="81"/>
        <end position="102"/>
    </location>
</feature>
<organism evidence="2 3">
    <name type="scientific">Thelohanellus kitauei</name>
    <name type="common">Myxosporean</name>
    <dbReference type="NCBI Taxonomy" id="669202"/>
    <lineage>
        <taxon>Eukaryota</taxon>
        <taxon>Metazoa</taxon>
        <taxon>Cnidaria</taxon>
        <taxon>Myxozoa</taxon>
        <taxon>Myxosporea</taxon>
        <taxon>Bivalvulida</taxon>
        <taxon>Platysporina</taxon>
        <taxon>Myxobolidae</taxon>
        <taxon>Thelohanellus</taxon>
    </lineage>
</organism>
<dbReference type="Proteomes" id="UP000031668">
    <property type="component" value="Unassembled WGS sequence"/>
</dbReference>
<feature type="transmembrane region" description="Helical" evidence="1">
    <location>
        <begin position="54"/>
        <end position="74"/>
    </location>
</feature>
<dbReference type="OrthoDB" id="71600at2759"/>
<dbReference type="SUPFAM" id="SSF48652">
    <property type="entry name" value="Tetraspanin"/>
    <property type="match status" value="1"/>
</dbReference>
<evidence type="ECO:0000256" key="1">
    <source>
        <dbReference type="SAM" id="Phobius"/>
    </source>
</evidence>
<evidence type="ECO:0000313" key="3">
    <source>
        <dbReference type="Proteomes" id="UP000031668"/>
    </source>
</evidence>